<evidence type="ECO:0000313" key="1">
    <source>
        <dbReference type="EMBL" id="CAF4745475.1"/>
    </source>
</evidence>
<reference evidence="2" key="1">
    <citation type="submission" date="2021-02" db="EMBL/GenBank/DDBJ databases">
        <authorList>
            <person name="Nowell W R."/>
        </authorList>
    </citation>
    <scope>NUCLEOTIDE SEQUENCE</scope>
</reference>
<dbReference type="AlphaFoldDB" id="A0A8S3BP85"/>
<accession>A0A8S3BP85</accession>
<feature type="non-terminal residue" evidence="2">
    <location>
        <position position="1"/>
    </location>
</feature>
<gene>
    <name evidence="2" type="ORF">GIL414_LOCUS48534</name>
    <name evidence="1" type="ORF">SMN809_LOCUS44899</name>
</gene>
<name>A0A8S3BP85_9BILA</name>
<protein>
    <submittedName>
        <fullName evidence="2">Uncharacterized protein</fullName>
    </submittedName>
</protein>
<organism evidence="2 3">
    <name type="scientific">Rotaria magnacalcarata</name>
    <dbReference type="NCBI Taxonomy" id="392030"/>
    <lineage>
        <taxon>Eukaryota</taxon>
        <taxon>Metazoa</taxon>
        <taxon>Spiralia</taxon>
        <taxon>Gnathifera</taxon>
        <taxon>Rotifera</taxon>
        <taxon>Eurotatoria</taxon>
        <taxon>Bdelloidea</taxon>
        <taxon>Philodinida</taxon>
        <taxon>Philodinidae</taxon>
        <taxon>Rotaria</taxon>
    </lineage>
</organism>
<dbReference type="Proteomes" id="UP000681720">
    <property type="component" value="Unassembled WGS sequence"/>
</dbReference>
<proteinExistence type="predicted"/>
<sequence length="60" mass="6568">SVIQSKVPADVSKTSRIPAIETIVELLARPIEYQLLDSSVKDEALNALRNELFSRSDLAG</sequence>
<evidence type="ECO:0000313" key="2">
    <source>
        <dbReference type="EMBL" id="CAF4832636.1"/>
    </source>
</evidence>
<dbReference type="EMBL" id="CAJOBJ010157644">
    <property type="protein sequence ID" value="CAF4832636.1"/>
    <property type="molecule type" value="Genomic_DNA"/>
</dbReference>
<evidence type="ECO:0000313" key="3">
    <source>
        <dbReference type="Proteomes" id="UP000681720"/>
    </source>
</evidence>
<dbReference type="EMBL" id="CAJOBI010135910">
    <property type="protein sequence ID" value="CAF4745475.1"/>
    <property type="molecule type" value="Genomic_DNA"/>
</dbReference>
<feature type="non-terminal residue" evidence="2">
    <location>
        <position position="60"/>
    </location>
</feature>
<dbReference type="Proteomes" id="UP000676336">
    <property type="component" value="Unassembled WGS sequence"/>
</dbReference>
<comment type="caution">
    <text evidence="2">The sequence shown here is derived from an EMBL/GenBank/DDBJ whole genome shotgun (WGS) entry which is preliminary data.</text>
</comment>